<organism evidence="1 2">
    <name type="scientific">Paenibacillus crassostreae</name>
    <dbReference type="NCBI Taxonomy" id="1763538"/>
    <lineage>
        <taxon>Bacteria</taxon>
        <taxon>Bacillati</taxon>
        <taxon>Bacillota</taxon>
        <taxon>Bacilli</taxon>
        <taxon>Bacillales</taxon>
        <taxon>Paenibacillaceae</taxon>
        <taxon>Paenibacillus</taxon>
    </lineage>
</organism>
<name>A0A167FEX8_9BACL</name>
<proteinExistence type="predicted"/>
<comment type="caution">
    <text evidence="1">The sequence shown here is derived from an EMBL/GenBank/DDBJ whole genome shotgun (WGS) entry which is preliminary data.</text>
</comment>
<dbReference type="Proteomes" id="UP000077134">
    <property type="component" value="Unassembled WGS sequence"/>
</dbReference>
<dbReference type="EMBL" id="LSFN01000005">
    <property type="protein sequence ID" value="OAB76484.1"/>
    <property type="molecule type" value="Genomic_DNA"/>
</dbReference>
<gene>
    <name evidence="1" type="ORF">PNBC_03475</name>
</gene>
<sequence>MKFQIGDEIDQNHVRVIVHELSRCQLAFDQLIRLREIKYSNKLVTDRKLDLMTYNAYSLFIQHLYEYFKGCVTRARKETGNIQPEIIDGLVNNEVNKILRNWRTAIDNNYAPKWANARSYYEDTCPVNFGSDFRNIRNNVAHVDYRRVKGGNRITLTEFYKNYHKYIILLFDNGREFWDMQEYEDLDFGDITDFNKLT</sequence>
<dbReference type="AlphaFoldDB" id="A0A167FEX8"/>
<evidence type="ECO:0000313" key="1">
    <source>
        <dbReference type="EMBL" id="OAB76484.1"/>
    </source>
</evidence>
<protein>
    <submittedName>
        <fullName evidence="1">Uncharacterized protein</fullName>
    </submittedName>
</protein>
<keyword evidence="2" id="KW-1185">Reference proteome</keyword>
<dbReference type="KEGG" id="pcx:LPB68_21265"/>
<evidence type="ECO:0000313" key="2">
    <source>
        <dbReference type="Proteomes" id="UP000077134"/>
    </source>
</evidence>
<dbReference type="RefSeq" id="WP_068655228.1">
    <property type="nucleotide sequence ID" value="NZ_CP017770.1"/>
</dbReference>
<dbReference type="OrthoDB" id="8592801at2"/>
<accession>A0A167FEX8</accession>
<reference evidence="1 2" key="1">
    <citation type="submission" date="2016-02" db="EMBL/GenBank/DDBJ databases">
        <title>Paenibacillus sp. LPB0068, isolated from Crassostrea gigas.</title>
        <authorList>
            <person name="Shin S.-K."/>
            <person name="Yi H."/>
        </authorList>
    </citation>
    <scope>NUCLEOTIDE SEQUENCE [LARGE SCALE GENOMIC DNA]</scope>
    <source>
        <strain evidence="1 2">LPB0068</strain>
    </source>
</reference>